<name>A0A2M7GBJ3_9BACT</name>
<keyword evidence="1" id="KW-0808">Transferase</keyword>
<dbReference type="PANTHER" id="PTHR40036:SF1">
    <property type="entry name" value="MACROCIN O-METHYLTRANSFERASE"/>
    <property type="match status" value="1"/>
</dbReference>
<dbReference type="Proteomes" id="UP000231019">
    <property type="component" value="Unassembled WGS sequence"/>
</dbReference>
<dbReference type="EMBL" id="PFFQ01000004">
    <property type="protein sequence ID" value="PIW19562.1"/>
    <property type="molecule type" value="Genomic_DNA"/>
</dbReference>
<gene>
    <name evidence="1" type="ORF">COW36_01610</name>
</gene>
<dbReference type="InterPro" id="IPR008884">
    <property type="entry name" value="TylF_MeTrfase"/>
</dbReference>
<accession>A0A2M7GBJ3</accession>
<evidence type="ECO:0000313" key="1">
    <source>
        <dbReference type="EMBL" id="PIW19562.1"/>
    </source>
</evidence>
<dbReference type="Pfam" id="PF05711">
    <property type="entry name" value="TylF"/>
    <property type="match status" value="1"/>
</dbReference>
<dbReference type="GO" id="GO:0032259">
    <property type="term" value="P:methylation"/>
    <property type="evidence" value="ECO:0007669"/>
    <property type="project" value="UniProtKB-KW"/>
</dbReference>
<sequence>MQESHLRQLYLELLKKVLGDFIYDLDATGSEKPPPLTWADPRTGRKYTLQTMAEYKYNGLIFPRQAHTMIGMKRLNNLQYCVEEALKQNIPGDLLEAGVWKGGACILMRALLKAYGINNRKVWVADSFAGFLPEDLKTSGLDPTSTNQNSISQEKVKAHFKAYDLLDDQVCFLPGYFHETLPEAPVEKLAVLRLDADFYNPTQEILTHLYPRLSPGGFIIIDDYHIFEECRQAVLDYRQTHQIKEPIHRIDPAAVYWQKKKENLTEPLLLEKADL</sequence>
<dbReference type="SUPFAM" id="SSF53335">
    <property type="entry name" value="S-adenosyl-L-methionine-dependent methyltransferases"/>
    <property type="match status" value="1"/>
</dbReference>
<keyword evidence="1" id="KW-0489">Methyltransferase</keyword>
<protein>
    <submittedName>
        <fullName evidence="1">Macrocin O-methyltransferase</fullName>
    </submittedName>
</protein>
<proteinExistence type="predicted"/>
<organism evidence="1 2">
    <name type="scientific">bacterium (Candidatus Blackallbacteria) CG17_big_fil_post_rev_8_21_14_2_50_48_46</name>
    <dbReference type="NCBI Taxonomy" id="2014261"/>
    <lineage>
        <taxon>Bacteria</taxon>
        <taxon>Candidatus Blackallbacteria</taxon>
    </lineage>
</organism>
<dbReference type="GO" id="GO:0008168">
    <property type="term" value="F:methyltransferase activity"/>
    <property type="evidence" value="ECO:0007669"/>
    <property type="project" value="UniProtKB-KW"/>
</dbReference>
<dbReference type="AlphaFoldDB" id="A0A2M7GBJ3"/>
<reference evidence="1 2" key="1">
    <citation type="submission" date="2017-09" db="EMBL/GenBank/DDBJ databases">
        <title>Depth-based differentiation of microbial function through sediment-hosted aquifers and enrichment of novel symbionts in the deep terrestrial subsurface.</title>
        <authorList>
            <person name="Probst A.J."/>
            <person name="Ladd B."/>
            <person name="Jarett J.K."/>
            <person name="Geller-Mcgrath D.E."/>
            <person name="Sieber C.M."/>
            <person name="Emerson J.B."/>
            <person name="Anantharaman K."/>
            <person name="Thomas B.C."/>
            <person name="Malmstrom R."/>
            <person name="Stieglmeier M."/>
            <person name="Klingl A."/>
            <person name="Woyke T."/>
            <person name="Ryan C.M."/>
            <person name="Banfield J.F."/>
        </authorList>
    </citation>
    <scope>NUCLEOTIDE SEQUENCE [LARGE SCALE GENOMIC DNA]</scope>
    <source>
        <strain evidence="1">CG17_big_fil_post_rev_8_21_14_2_50_48_46</strain>
    </source>
</reference>
<dbReference type="InterPro" id="IPR029063">
    <property type="entry name" value="SAM-dependent_MTases_sf"/>
</dbReference>
<dbReference type="PANTHER" id="PTHR40036">
    <property type="entry name" value="MACROCIN O-METHYLTRANSFERASE"/>
    <property type="match status" value="1"/>
</dbReference>
<comment type="caution">
    <text evidence="1">The sequence shown here is derived from an EMBL/GenBank/DDBJ whole genome shotgun (WGS) entry which is preliminary data.</text>
</comment>
<dbReference type="Gene3D" id="3.40.50.150">
    <property type="entry name" value="Vaccinia Virus protein VP39"/>
    <property type="match status" value="1"/>
</dbReference>
<evidence type="ECO:0000313" key="2">
    <source>
        <dbReference type="Proteomes" id="UP000231019"/>
    </source>
</evidence>